<dbReference type="GO" id="GO:0008270">
    <property type="term" value="F:zinc ion binding"/>
    <property type="evidence" value="ECO:0007669"/>
    <property type="project" value="UniProtKB-KW"/>
</dbReference>
<keyword evidence="19" id="KW-1185">Reference proteome</keyword>
<dbReference type="Pfam" id="PF13639">
    <property type="entry name" value="zf-RING_2"/>
    <property type="match status" value="1"/>
</dbReference>
<comment type="subcellular location">
    <subcellularLocation>
        <location evidence="2">Membrane</location>
        <topology evidence="2">Single-pass membrane protein</topology>
    </subcellularLocation>
</comment>
<evidence type="ECO:0000313" key="19">
    <source>
        <dbReference type="Proteomes" id="UP000826271"/>
    </source>
</evidence>
<evidence type="ECO:0000256" key="12">
    <source>
        <dbReference type="ARBA" id="ARBA00023136"/>
    </source>
</evidence>
<comment type="catalytic activity">
    <reaction evidence="1">
        <text>S-ubiquitinyl-[E2 ubiquitin-conjugating enzyme]-L-cysteine + [acceptor protein]-L-lysine = [E2 ubiquitin-conjugating enzyme]-L-cysteine + N(6)-ubiquitinyl-[acceptor protein]-L-lysine.</text>
        <dbReference type="EC" id="2.3.2.27"/>
    </reaction>
</comment>
<proteinExistence type="inferred from homology"/>
<dbReference type="InterPro" id="IPR053238">
    <property type="entry name" value="RING-H2_zinc_finger"/>
</dbReference>
<comment type="pathway">
    <text evidence="3">Protein modification; protein ubiquitination.</text>
</comment>
<name>A0AAV6Y1E7_9LAMI</name>
<feature type="region of interest" description="Disordered" evidence="15">
    <location>
        <begin position="188"/>
        <end position="221"/>
    </location>
</feature>
<keyword evidence="6 16" id="KW-0812">Transmembrane</keyword>
<evidence type="ECO:0000256" key="7">
    <source>
        <dbReference type="ARBA" id="ARBA00022723"/>
    </source>
</evidence>
<comment type="similarity">
    <text evidence="13">Belongs to the RING-type zinc finger family. ATL subfamily.</text>
</comment>
<dbReference type="GO" id="GO:0061630">
    <property type="term" value="F:ubiquitin protein ligase activity"/>
    <property type="evidence" value="ECO:0007669"/>
    <property type="project" value="UniProtKB-EC"/>
</dbReference>
<accession>A0AAV6Y1E7</accession>
<dbReference type="AlphaFoldDB" id="A0AAV6Y1E7"/>
<keyword evidence="9" id="KW-0833">Ubl conjugation pathway</keyword>
<dbReference type="PROSITE" id="PS50089">
    <property type="entry name" value="ZF_RING_2"/>
    <property type="match status" value="1"/>
</dbReference>
<feature type="domain" description="RING-type" evidence="17">
    <location>
        <begin position="124"/>
        <end position="166"/>
    </location>
</feature>
<evidence type="ECO:0000256" key="15">
    <source>
        <dbReference type="SAM" id="MobiDB-lite"/>
    </source>
</evidence>
<keyword evidence="11 16" id="KW-1133">Transmembrane helix</keyword>
<dbReference type="EC" id="2.3.2.27" evidence="4"/>
<evidence type="ECO:0000256" key="14">
    <source>
        <dbReference type="PROSITE-ProRule" id="PRU00175"/>
    </source>
</evidence>
<dbReference type="InterPro" id="IPR001841">
    <property type="entry name" value="Znf_RING"/>
</dbReference>
<feature type="compositionally biased region" description="Polar residues" evidence="15">
    <location>
        <begin position="196"/>
        <end position="221"/>
    </location>
</feature>
<dbReference type="CDD" id="cd16461">
    <property type="entry name" value="RING-H2_EL5-like"/>
    <property type="match status" value="1"/>
</dbReference>
<evidence type="ECO:0000256" key="2">
    <source>
        <dbReference type="ARBA" id="ARBA00004167"/>
    </source>
</evidence>
<dbReference type="FunFam" id="3.30.40.10:FF:000187">
    <property type="entry name" value="E3 ubiquitin-protein ligase ATL6"/>
    <property type="match status" value="1"/>
</dbReference>
<evidence type="ECO:0000256" key="10">
    <source>
        <dbReference type="ARBA" id="ARBA00022833"/>
    </source>
</evidence>
<evidence type="ECO:0000259" key="17">
    <source>
        <dbReference type="PROSITE" id="PS50089"/>
    </source>
</evidence>
<evidence type="ECO:0000256" key="8">
    <source>
        <dbReference type="ARBA" id="ARBA00022771"/>
    </source>
</evidence>
<dbReference type="GO" id="GO:0016020">
    <property type="term" value="C:membrane"/>
    <property type="evidence" value="ECO:0007669"/>
    <property type="project" value="UniProtKB-SubCell"/>
</dbReference>
<feature type="transmembrane region" description="Helical" evidence="16">
    <location>
        <begin position="47"/>
        <end position="68"/>
    </location>
</feature>
<evidence type="ECO:0000256" key="5">
    <source>
        <dbReference type="ARBA" id="ARBA00022679"/>
    </source>
</evidence>
<organism evidence="18 19">
    <name type="scientific">Buddleja alternifolia</name>
    <dbReference type="NCBI Taxonomy" id="168488"/>
    <lineage>
        <taxon>Eukaryota</taxon>
        <taxon>Viridiplantae</taxon>
        <taxon>Streptophyta</taxon>
        <taxon>Embryophyta</taxon>
        <taxon>Tracheophyta</taxon>
        <taxon>Spermatophyta</taxon>
        <taxon>Magnoliopsida</taxon>
        <taxon>eudicotyledons</taxon>
        <taxon>Gunneridae</taxon>
        <taxon>Pentapetalae</taxon>
        <taxon>asterids</taxon>
        <taxon>lamiids</taxon>
        <taxon>Lamiales</taxon>
        <taxon>Scrophulariaceae</taxon>
        <taxon>Buddlejeae</taxon>
        <taxon>Buddleja</taxon>
    </lineage>
</organism>
<dbReference type="SMART" id="SM00184">
    <property type="entry name" value="RING"/>
    <property type="match status" value="1"/>
</dbReference>
<keyword evidence="5" id="KW-0808">Transferase</keyword>
<evidence type="ECO:0000256" key="11">
    <source>
        <dbReference type="ARBA" id="ARBA00022989"/>
    </source>
</evidence>
<dbReference type="Proteomes" id="UP000826271">
    <property type="component" value="Unassembled WGS sequence"/>
</dbReference>
<evidence type="ECO:0000256" key="9">
    <source>
        <dbReference type="ARBA" id="ARBA00022786"/>
    </source>
</evidence>
<feature type="region of interest" description="Disordered" evidence="15">
    <location>
        <begin position="74"/>
        <end position="100"/>
    </location>
</feature>
<evidence type="ECO:0000256" key="1">
    <source>
        <dbReference type="ARBA" id="ARBA00000900"/>
    </source>
</evidence>
<gene>
    <name evidence="18" type="ORF">BUALT_Bualt02G0035600</name>
</gene>
<dbReference type="EMBL" id="WHWC01000002">
    <property type="protein sequence ID" value="KAG8387575.1"/>
    <property type="molecule type" value="Genomic_DNA"/>
</dbReference>
<dbReference type="InterPro" id="IPR013083">
    <property type="entry name" value="Znf_RING/FYVE/PHD"/>
</dbReference>
<keyword evidence="12 16" id="KW-0472">Membrane</keyword>
<dbReference type="PANTHER" id="PTHR14155">
    <property type="entry name" value="RING FINGER DOMAIN-CONTAINING"/>
    <property type="match status" value="1"/>
</dbReference>
<evidence type="ECO:0000313" key="18">
    <source>
        <dbReference type="EMBL" id="KAG8387575.1"/>
    </source>
</evidence>
<reference evidence="18" key="1">
    <citation type="submission" date="2019-10" db="EMBL/GenBank/DDBJ databases">
        <authorList>
            <person name="Zhang R."/>
            <person name="Pan Y."/>
            <person name="Wang J."/>
            <person name="Ma R."/>
            <person name="Yu S."/>
        </authorList>
    </citation>
    <scope>NUCLEOTIDE SEQUENCE</scope>
    <source>
        <strain evidence="18">LA-IB0</strain>
        <tissue evidence="18">Leaf</tissue>
    </source>
</reference>
<keyword evidence="8 14" id="KW-0863">Zinc-finger</keyword>
<evidence type="ECO:0000256" key="6">
    <source>
        <dbReference type="ARBA" id="ARBA00022692"/>
    </source>
</evidence>
<evidence type="ECO:0000256" key="16">
    <source>
        <dbReference type="SAM" id="Phobius"/>
    </source>
</evidence>
<protein>
    <recommendedName>
        <fullName evidence="4">RING-type E3 ubiquitin transferase</fullName>
        <ecNumber evidence="4">2.3.2.27</ecNumber>
    </recommendedName>
</protein>
<dbReference type="PANTHER" id="PTHR14155:SF592">
    <property type="entry name" value="RING-H2 FINGER PROTEIN ATL57"/>
    <property type="match status" value="1"/>
</dbReference>
<keyword evidence="10" id="KW-0862">Zinc</keyword>
<evidence type="ECO:0000256" key="3">
    <source>
        <dbReference type="ARBA" id="ARBA00004906"/>
    </source>
</evidence>
<evidence type="ECO:0000256" key="13">
    <source>
        <dbReference type="ARBA" id="ARBA00024209"/>
    </source>
</evidence>
<dbReference type="SUPFAM" id="SSF57850">
    <property type="entry name" value="RING/U-box"/>
    <property type="match status" value="1"/>
</dbReference>
<dbReference type="Gene3D" id="3.30.40.10">
    <property type="entry name" value="Zinc/RING finger domain, C3HC4 (zinc finger)"/>
    <property type="match status" value="1"/>
</dbReference>
<evidence type="ECO:0000256" key="4">
    <source>
        <dbReference type="ARBA" id="ARBA00012483"/>
    </source>
</evidence>
<sequence length="221" mass="23686">MNPAVILIHRRLLQAAADVDTFGGIPQTPLSAVRTPLNPTTPFDSSMALTIIVLLTALFFLGFFSVYIRRVASSEEPPPPSRAAARRRLPQSTSRKGGLESSAVDSLPVVAYGKAAKHRMIDDCPICLSEFGERESVKLIPYCGHVYHPTCIDTWLASHVTCPLCRSAQLFKEEVCLDVTHDKNDIGATEIGEGSTVGNGDTWTGSGSRAGSCSSLANQAV</sequence>
<keyword evidence="7" id="KW-0479">Metal-binding</keyword>
<comment type="caution">
    <text evidence="18">The sequence shown here is derived from an EMBL/GenBank/DDBJ whole genome shotgun (WGS) entry which is preliminary data.</text>
</comment>